<feature type="transmembrane region" description="Helical" evidence="1">
    <location>
        <begin position="17"/>
        <end position="50"/>
    </location>
</feature>
<reference evidence="2" key="1">
    <citation type="journal article" date="2008" name="Genomics">
        <title>Evolution in the laboratory: the genome of Halobacterium salinarum strain R1 compared to that of strain NRC-1.</title>
        <authorList>
            <person name="Pfeiffer F."/>
            <person name="Schuster S.C."/>
            <person name="Broicher A."/>
            <person name="Falb M."/>
            <person name="Palm P."/>
            <person name="Rodewald K."/>
            <person name="Ruepp A."/>
            <person name="Soppa J."/>
            <person name="Tittor J."/>
            <person name="Oesterhelt D."/>
        </authorList>
    </citation>
    <scope>NUCLEOTIDE SEQUENCE</scope>
    <source>
        <strain evidence="2">NRC-1</strain>
    </source>
</reference>
<name>A0A510N3S9_HALSA</name>
<keyword evidence="1" id="KW-0472">Membrane</keyword>
<protein>
    <submittedName>
        <fullName evidence="2">Uncharacterized protein</fullName>
    </submittedName>
</protein>
<organism evidence="2">
    <name type="scientific">Halobacterium salinarum (strain ATCC 700922 / JCM 11081 / NRC-1)</name>
    <name type="common">Halobacterium halobium</name>
    <dbReference type="NCBI Taxonomy" id="64091"/>
    <lineage>
        <taxon>Archaea</taxon>
        <taxon>Methanobacteriati</taxon>
        <taxon>Methanobacteriota</taxon>
        <taxon>Stenosarchaea group</taxon>
        <taxon>Halobacteria</taxon>
        <taxon>Halobacteriales</taxon>
        <taxon>Halobacteriaceae</taxon>
        <taxon>Halobacterium</taxon>
        <taxon>Halobacterium salinarum NRC-34001</taxon>
    </lineage>
</organism>
<keyword evidence="1" id="KW-1133">Transmembrane helix</keyword>
<reference evidence="2" key="2">
    <citation type="journal article" date="2015" name="Life">
        <title>A manual curation strategy to improve genome annotation: application to a set of haloarchael genomes.</title>
        <authorList>
            <person name="Pfeiffer F."/>
            <person name="Oesterhelt D."/>
        </authorList>
    </citation>
    <scope>NUCLEOTIDE SEQUENCE</scope>
    <source>
        <strain evidence="2">NRC-1</strain>
    </source>
</reference>
<keyword evidence="1" id="KW-0812">Transmembrane</keyword>
<sequence length="225" mass="24773">MAYYLVRWQAGERQHSVLLMTVTAALVGLSFRLINIVALGPIAVISVYVLIDRSVVRYGGTAASGLLAGAIAYLNFSEYFAVEQLAARREWLARESTASYLTDVIYESYTKLFAFLPVGAAYFALTPFPWQLVNAMAVIAVVQNVVLWYPILLLSVVGFRDAIHVEDGIKMVLPLVGFGLAGIFGYGLVEGNIGPAMRHRSQFQFVFFVLAGISIVNRIQINEIT</sequence>
<gene>
    <name evidence="2" type="ORF">VNG_0054H</name>
</gene>
<feature type="transmembrane region" description="Helical" evidence="1">
    <location>
        <begin position="171"/>
        <end position="189"/>
    </location>
</feature>
<dbReference type="AlphaFoldDB" id="A0A510N3S9"/>
<feature type="transmembrane region" description="Helical" evidence="1">
    <location>
        <begin position="136"/>
        <end position="159"/>
    </location>
</feature>
<evidence type="ECO:0000313" key="2">
    <source>
        <dbReference type="EMBL" id="DAC77378.1"/>
    </source>
</evidence>
<feature type="transmembrane region" description="Helical" evidence="1">
    <location>
        <begin position="201"/>
        <end position="219"/>
    </location>
</feature>
<evidence type="ECO:0000256" key="1">
    <source>
        <dbReference type="SAM" id="Phobius"/>
    </source>
</evidence>
<feature type="transmembrane region" description="Helical" evidence="1">
    <location>
        <begin position="112"/>
        <end position="130"/>
    </location>
</feature>
<accession>A0A510N3S9</accession>
<reference evidence="2" key="3">
    <citation type="journal article" date="2019" name="Microbiol. Resour. Announc.">
        <title>The genome of the Halobacterium salinarum type strain is closely related to that of the laboratory strains NRC-1 and R1.</title>
        <authorList>
            <person name="Pfeiffer F."/>
            <person name="Marchfelder A."/>
            <person name="Habermann B.H."/>
            <person name="Dyall-Smith M."/>
        </authorList>
    </citation>
    <scope>NUCLEOTIDE SEQUENCE</scope>
    <source>
        <strain evidence="2">NRC-1</strain>
    </source>
</reference>
<dbReference type="EMBL" id="BK010829">
    <property type="protein sequence ID" value="DAC77378.1"/>
    <property type="molecule type" value="Genomic_DNA"/>
</dbReference>
<proteinExistence type="predicted"/>
<feature type="transmembrane region" description="Helical" evidence="1">
    <location>
        <begin position="62"/>
        <end position="82"/>
    </location>
</feature>